<dbReference type="EMBL" id="CP023778">
    <property type="protein sequence ID" value="ATL69378.1"/>
    <property type="molecule type" value="Genomic_DNA"/>
</dbReference>
<keyword evidence="2 3" id="KW-0663">Pyridoxal phosphate</keyword>
<dbReference type="PANTHER" id="PTHR43713">
    <property type="entry name" value="GLUTAMATE-1-SEMIALDEHYDE 2,1-AMINOMUTASE"/>
    <property type="match status" value="1"/>
</dbReference>
<sequence>MNGNRFSVSQEMLRRATRVIPGGVWGHNKFPAAYDPGEYPWFADKGEGARLRDVDGNWYNDFLCGYGTMVHGYARAEVDMAVAAEAANGDCLTHATPRSVDLAELLVELVDGAAWASWGKSGSDATWTAVLMARAHTGRHTVVCVDGAYHGSHGWCAWCNMGDGRCDEDSAAVRTIPWNDLEALDALFASEGERLAAVIITPFHHPIPGPAMLPNPEWLAALRAHCDRAGALLISDDVRAGFHLDLRGSHATFGYSPDLVCFSKALANGWPLAAVTGTERLRAAASRIFTAGTFWNSASSMAGAIASLELLRRDNGIERMHRGGAAFVAGLTELARHNRVPMRVSGPPAMPTVTVDGDTDHRWMRRFAVHMADRGTLINPMHNWFVSTAHDDELVAESLSHAAEAMVRTQEELAAG</sequence>
<gene>
    <name evidence="4" type="ORF">CRH09_27545</name>
</gene>
<reference evidence="4 5" key="1">
    <citation type="submission" date="2017-10" db="EMBL/GenBank/DDBJ databases">
        <title>Comparative genomics between pathogenic Norcardia.</title>
        <authorList>
            <person name="Zeng L."/>
        </authorList>
    </citation>
    <scope>NUCLEOTIDE SEQUENCE [LARGE SCALE GENOMIC DNA]</scope>
    <source>
        <strain evidence="4 5">NC_YFY_NT001</strain>
    </source>
</reference>
<keyword evidence="4" id="KW-0032">Aminotransferase</keyword>
<proteinExistence type="inferred from homology"/>
<keyword evidence="4" id="KW-0808">Transferase</keyword>
<dbReference type="InterPro" id="IPR015424">
    <property type="entry name" value="PyrdxlP-dep_Trfase"/>
</dbReference>
<dbReference type="InterPro" id="IPR015422">
    <property type="entry name" value="PyrdxlP-dep_Trfase_small"/>
</dbReference>
<dbReference type="PANTHER" id="PTHR43713:SF3">
    <property type="entry name" value="GLUTAMATE-1-SEMIALDEHYDE 2,1-AMINOMUTASE 1, CHLOROPLASTIC-RELATED"/>
    <property type="match status" value="1"/>
</dbReference>
<comment type="cofactor">
    <cofactor evidence="1">
        <name>pyridoxal 5'-phosphate</name>
        <dbReference type="ChEBI" id="CHEBI:597326"/>
    </cofactor>
</comment>
<dbReference type="PROSITE" id="PS00600">
    <property type="entry name" value="AA_TRANSFER_CLASS_3"/>
    <property type="match status" value="1"/>
</dbReference>
<dbReference type="Gene3D" id="3.90.1150.10">
    <property type="entry name" value="Aspartate Aminotransferase, domain 1"/>
    <property type="match status" value="1"/>
</dbReference>
<evidence type="ECO:0000256" key="3">
    <source>
        <dbReference type="RuleBase" id="RU003560"/>
    </source>
</evidence>
<dbReference type="InterPro" id="IPR005814">
    <property type="entry name" value="Aminotrans_3"/>
</dbReference>
<evidence type="ECO:0000313" key="4">
    <source>
        <dbReference type="EMBL" id="ATL69378.1"/>
    </source>
</evidence>
<dbReference type="KEGG" id="ntp:CRH09_27545"/>
<dbReference type="InterPro" id="IPR049704">
    <property type="entry name" value="Aminotrans_3_PPA_site"/>
</dbReference>
<dbReference type="InterPro" id="IPR015421">
    <property type="entry name" value="PyrdxlP-dep_Trfase_major"/>
</dbReference>
<organism evidence="4 5">
    <name type="scientific">Nocardia terpenica</name>
    <dbReference type="NCBI Taxonomy" id="455432"/>
    <lineage>
        <taxon>Bacteria</taxon>
        <taxon>Bacillati</taxon>
        <taxon>Actinomycetota</taxon>
        <taxon>Actinomycetes</taxon>
        <taxon>Mycobacteriales</taxon>
        <taxon>Nocardiaceae</taxon>
        <taxon>Nocardia</taxon>
    </lineage>
</organism>
<evidence type="ECO:0000313" key="5">
    <source>
        <dbReference type="Proteomes" id="UP000221961"/>
    </source>
</evidence>
<evidence type="ECO:0000256" key="2">
    <source>
        <dbReference type="ARBA" id="ARBA00022898"/>
    </source>
</evidence>
<dbReference type="Pfam" id="PF00202">
    <property type="entry name" value="Aminotran_3"/>
    <property type="match status" value="1"/>
</dbReference>
<dbReference type="RefSeq" id="WP_098696411.1">
    <property type="nucleotide sequence ID" value="NZ_CP023778.1"/>
</dbReference>
<accession>A0A291RQ45</accession>
<protein>
    <submittedName>
        <fullName evidence="4">Aminotransferase class III</fullName>
    </submittedName>
</protein>
<dbReference type="Gene3D" id="3.40.640.10">
    <property type="entry name" value="Type I PLP-dependent aspartate aminotransferase-like (Major domain)"/>
    <property type="match status" value="1"/>
</dbReference>
<name>A0A291RQ45_9NOCA</name>
<dbReference type="SUPFAM" id="SSF53383">
    <property type="entry name" value="PLP-dependent transferases"/>
    <property type="match status" value="1"/>
</dbReference>
<dbReference type="GO" id="GO:0008483">
    <property type="term" value="F:transaminase activity"/>
    <property type="evidence" value="ECO:0007669"/>
    <property type="project" value="UniProtKB-KW"/>
</dbReference>
<evidence type="ECO:0000256" key="1">
    <source>
        <dbReference type="ARBA" id="ARBA00001933"/>
    </source>
</evidence>
<dbReference type="GO" id="GO:0030170">
    <property type="term" value="F:pyridoxal phosphate binding"/>
    <property type="evidence" value="ECO:0007669"/>
    <property type="project" value="InterPro"/>
</dbReference>
<dbReference type="Proteomes" id="UP000221961">
    <property type="component" value="Chromosome"/>
</dbReference>
<dbReference type="AlphaFoldDB" id="A0A291RQ45"/>
<dbReference type="GeneID" id="88361056"/>
<comment type="similarity">
    <text evidence="3">Belongs to the class-III pyridoxal-phosphate-dependent aminotransferase family.</text>
</comment>